<accession>A0A1I7NQ09</accession>
<keyword evidence="2 6" id="KW-0732">Signal</keyword>
<dbReference type="InterPro" id="IPR011250">
    <property type="entry name" value="OMP/PagP_B-barrel"/>
</dbReference>
<evidence type="ECO:0000256" key="1">
    <source>
        <dbReference type="ARBA" id="ARBA00004442"/>
    </source>
</evidence>
<dbReference type="PANTHER" id="PTHR34001">
    <property type="entry name" value="BLL7405 PROTEIN"/>
    <property type="match status" value="1"/>
</dbReference>
<dbReference type="Proteomes" id="UP000199423">
    <property type="component" value="Unassembled WGS sequence"/>
</dbReference>
<evidence type="ECO:0000256" key="6">
    <source>
        <dbReference type="SAM" id="SignalP"/>
    </source>
</evidence>
<dbReference type="Gene3D" id="2.40.160.20">
    <property type="match status" value="1"/>
</dbReference>
<keyword evidence="9" id="KW-1185">Reference proteome</keyword>
<evidence type="ECO:0000259" key="7">
    <source>
        <dbReference type="Pfam" id="PF13505"/>
    </source>
</evidence>
<dbReference type="InterPro" id="IPR051692">
    <property type="entry name" value="OMP-like"/>
</dbReference>
<evidence type="ECO:0000256" key="3">
    <source>
        <dbReference type="ARBA" id="ARBA00023136"/>
    </source>
</evidence>
<dbReference type="PANTHER" id="PTHR34001:SF3">
    <property type="entry name" value="BLL7405 PROTEIN"/>
    <property type="match status" value="1"/>
</dbReference>
<dbReference type="OrthoDB" id="9815357at2"/>
<dbReference type="Pfam" id="PF13505">
    <property type="entry name" value="OMP_b-brl"/>
    <property type="match status" value="1"/>
</dbReference>
<comment type="subcellular location">
    <subcellularLocation>
        <location evidence="1">Cell outer membrane</location>
    </subcellularLocation>
</comment>
<evidence type="ECO:0000256" key="5">
    <source>
        <dbReference type="ARBA" id="ARBA00038306"/>
    </source>
</evidence>
<protein>
    <submittedName>
        <fullName evidence="8">Outer membrane immunogenic protein</fullName>
    </submittedName>
</protein>
<gene>
    <name evidence="8" type="ORF">SAMN04488557_2721</name>
</gene>
<keyword evidence="3" id="KW-0472">Membrane</keyword>
<evidence type="ECO:0000313" key="9">
    <source>
        <dbReference type="Proteomes" id="UP000199423"/>
    </source>
</evidence>
<comment type="similarity">
    <text evidence="5">Belongs to the Omp25/RopB family.</text>
</comment>
<feature type="signal peptide" evidence="6">
    <location>
        <begin position="1"/>
        <end position="22"/>
    </location>
</feature>
<dbReference type="EMBL" id="FPCH01000003">
    <property type="protein sequence ID" value="SFV36739.1"/>
    <property type="molecule type" value="Genomic_DNA"/>
</dbReference>
<reference evidence="9" key="1">
    <citation type="submission" date="2016-10" db="EMBL/GenBank/DDBJ databases">
        <authorList>
            <person name="Varghese N."/>
            <person name="Submissions S."/>
        </authorList>
    </citation>
    <scope>NUCLEOTIDE SEQUENCE [LARGE SCALE GENOMIC DNA]</scope>
    <source>
        <strain evidence="9">DSM 1565</strain>
    </source>
</reference>
<sequence length="262" mass="27849">MKIIQIVVALLFCLAGASAARADGPDILWGGPPGTPCGGIYSGLYTGGELGGGSMRSKVSGDLGTISGNDKGFTLGSYTGYNIQCGNALIGIESAFNYFGADNRLGCERCGPSFSSSMNWFGSLNGRVGVIADDNILLFATGGFAYSTVDHKFSDPFALEGPFTRHDDETKVGWTVGGGFEIFLRDHWTFRADAAYVDLGTDHESFDFDSCGGPGSPCHVQVKFEDSFWVTRIGLTYLFSAVAEPLAPEYGPEYAPEYGPVK</sequence>
<feature type="domain" description="Outer membrane protein beta-barrel" evidence="7">
    <location>
        <begin position="15"/>
        <end position="209"/>
    </location>
</feature>
<dbReference type="SUPFAM" id="SSF56925">
    <property type="entry name" value="OMPA-like"/>
    <property type="match status" value="1"/>
</dbReference>
<dbReference type="STRING" id="51670.SAMN04488557_2721"/>
<feature type="chain" id="PRO_5011631067" evidence="6">
    <location>
        <begin position="23"/>
        <end position="262"/>
    </location>
</feature>
<dbReference type="InterPro" id="IPR027385">
    <property type="entry name" value="Beta-barrel_OMP"/>
</dbReference>
<name>A0A1I7NQ09_9HYPH</name>
<evidence type="ECO:0000256" key="2">
    <source>
        <dbReference type="ARBA" id="ARBA00022729"/>
    </source>
</evidence>
<keyword evidence="4" id="KW-0998">Cell outer membrane</keyword>
<proteinExistence type="inferred from homology"/>
<organism evidence="8 9">
    <name type="scientific">Hyphomicrobium facile</name>
    <dbReference type="NCBI Taxonomy" id="51670"/>
    <lineage>
        <taxon>Bacteria</taxon>
        <taxon>Pseudomonadati</taxon>
        <taxon>Pseudomonadota</taxon>
        <taxon>Alphaproteobacteria</taxon>
        <taxon>Hyphomicrobiales</taxon>
        <taxon>Hyphomicrobiaceae</taxon>
        <taxon>Hyphomicrobium</taxon>
    </lineage>
</organism>
<evidence type="ECO:0000256" key="4">
    <source>
        <dbReference type="ARBA" id="ARBA00023237"/>
    </source>
</evidence>
<dbReference type="RefSeq" id="WP_143117823.1">
    <property type="nucleotide sequence ID" value="NZ_FPCH01000003.1"/>
</dbReference>
<dbReference type="AlphaFoldDB" id="A0A1I7NQ09"/>
<dbReference type="GO" id="GO:0009279">
    <property type="term" value="C:cell outer membrane"/>
    <property type="evidence" value="ECO:0007669"/>
    <property type="project" value="UniProtKB-SubCell"/>
</dbReference>
<evidence type="ECO:0000313" key="8">
    <source>
        <dbReference type="EMBL" id="SFV36739.1"/>
    </source>
</evidence>